<dbReference type="KEGG" id="nsy:104232531"/>
<protein>
    <submittedName>
        <fullName evidence="3">Uncharacterized protein LOC104232531 isoform X1</fullName>
    </submittedName>
</protein>
<gene>
    <name evidence="3" type="primary">LOC104232531</name>
</gene>
<dbReference type="Pfam" id="PF03004">
    <property type="entry name" value="Transposase_24"/>
    <property type="match status" value="1"/>
</dbReference>
<proteinExistence type="predicted"/>
<reference evidence="3" key="2">
    <citation type="submission" date="2025-08" db="UniProtKB">
        <authorList>
            <consortium name="RefSeq"/>
        </authorList>
    </citation>
    <scope>IDENTIFICATION</scope>
    <source>
        <tissue evidence="3">Leaf</tissue>
    </source>
</reference>
<dbReference type="RefSeq" id="XP_009784048.1">
    <property type="nucleotide sequence ID" value="XM_009785746.1"/>
</dbReference>
<dbReference type="GeneID" id="104232531"/>
<dbReference type="OrthoDB" id="1302510at2759"/>
<dbReference type="RefSeq" id="XP_070008923.1">
    <property type="nucleotide sequence ID" value="XM_070152822.1"/>
</dbReference>
<feature type="compositionally biased region" description="Basic and acidic residues" evidence="1">
    <location>
        <begin position="58"/>
        <end position="74"/>
    </location>
</feature>
<accession>A0A1U7WZN5</accession>
<reference evidence="2" key="1">
    <citation type="journal article" date="2013" name="Genome Biol.">
        <title>Reference genomes and transcriptomes of Nicotiana sylvestris and Nicotiana tomentosiformis.</title>
        <authorList>
            <person name="Sierro N."/>
            <person name="Battey J.N."/>
            <person name="Ouadi S."/>
            <person name="Bovet L."/>
            <person name="Goepfert S."/>
            <person name="Bakaher N."/>
            <person name="Peitsch M.C."/>
            <person name="Ivanov N.V."/>
        </authorList>
    </citation>
    <scope>NUCLEOTIDE SEQUENCE [LARGE SCALE GENOMIC DNA]</scope>
</reference>
<keyword evidence="2" id="KW-1185">Reference proteome</keyword>
<name>A0A1U7WZN5_NICSY</name>
<organism evidence="2 3">
    <name type="scientific">Nicotiana sylvestris</name>
    <name type="common">Wood tobacco</name>
    <name type="synonym">South American tobacco</name>
    <dbReference type="NCBI Taxonomy" id="4096"/>
    <lineage>
        <taxon>Eukaryota</taxon>
        <taxon>Viridiplantae</taxon>
        <taxon>Streptophyta</taxon>
        <taxon>Embryophyta</taxon>
        <taxon>Tracheophyta</taxon>
        <taxon>Spermatophyta</taxon>
        <taxon>Magnoliopsida</taxon>
        <taxon>eudicotyledons</taxon>
        <taxon>Gunneridae</taxon>
        <taxon>Pentapetalae</taxon>
        <taxon>asterids</taxon>
        <taxon>lamiids</taxon>
        <taxon>Solanales</taxon>
        <taxon>Solanaceae</taxon>
        <taxon>Nicotianoideae</taxon>
        <taxon>Nicotianeae</taxon>
        <taxon>Nicotiana</taxon>
    </lineage>
</organism>
<feature type="region of interest" description="Disordered" evidence="1">
    <location>
        <begin position="120"/>
        <end position="168"/>
    </location>
</feature>
<evidence type="ECO:0000313" key="2">
    <source>
        <dbReference type="Proteomes" id="UP000189701"/>
    </source>
</evidence>
<evidence type="ECO:0000313" key="3">
    <source>
        <dbReference type="RefSeq" id="XP_009784048.1"/>
    </source>
</evidence>
<feature type="compositionally biased region" description="Polar residues" evidence="1">
    <location>
        <begin position="120"/>
        <end position="162"/>
    </location>
</feature>
<dbReference type="AlphaFoldDB" id="A0A1U7WZN5"/>
<feature type="region of interest" description="Disordered" evidence="1">
    <location>
        <begin position="58"/>
        <end position="80"/>
    </location>
</feature>
<dbReference type="Proteomes" id="UP000189701">
    <property type="component" value="Unplaced"/>
</dbReference>
<feature type="region of interest" description="Disordered" evidence="1">
    <location>
        <begin position="468"/>
        <end position="505"/>
    </location>
</feature>
<sequence>MALFLLLSQSESKEYGSFRACLDVREVGWTRGINSNFVTGVDSFLLFARSQRNRISDMTRGRGRDSITRGDKSSVRGRGNSTIRANMPSVPILIISLQQGGTSSLVGQNHINQVQTLAPSSMTPVQTSGHGSTPTIHSESSPNTPDQSNPIGEGISTQSNTIGEGECASSHGQRTLVTLAPTGLEPSGLCSTKIFKSFKHELDHNGINWKSVSDEIKNFYWGEFKKKFYLYSSIDSAVRSQWENKASIRYKDFISKMKTKKIRPRGVPVEVWESWEQLWKDPKCVEKLEINANNRRGGRGGVSTGTHTGGSVSIGEYCKRLAVEKGRDPTPSELHLYVHTHGHDGKSFLDEKARIVHERYQEILQEQTQTQSDIDQWKAYYEAAGGEKKRRVYGLRSQAKCYYGPNLRGSSGSDASSSIPPSSAQSTLNLDELVMHLIPTLTEHIVPVLTDHMHPVLTEWVREMISSPSLTSTDRPSDVVPTVHAPPTATVHGVHPSVSDDDLNP</sequence>
<evidence type="ECO:0000256" key="1">
    <source>
        <dbReference type="SAM" id="MobiDB-lite"/>
    </source>
</evidence>
<dbReference type="InterPro" id="IPR004252">
    <property type="entry name" value="Probable_transposase_24"/>
</dbReference>
<dbReference type="STRING" id="4096.A0A1U7WZN5"/>